<organism evidence="3 4">
    <name type="scientific">candidate division Kazan bacterium GW2011_GWA1_50_15</name>
    <dbReference type="NCBI Taxonomy" id="1620412"/>
    <lineage>
        <taxon>Bacteria</taxon>
        <taxon>Bacteria division Kazan-3B-28</taxon>
    </lineage>
</organism>
<evidence type="ECO:0000313" key="3">
    <source>
        <dbReference type="EMBL" id="AKM84837.1"/>
    </source>
</evidence>
<keyword evidence="2" id="KW-0472">Membrane</keyword>
<evidence type="ECO:0000313" key="4">
    <source>
        <dbReference type="Proteomes" id="UP000035659"/>
    </source>
</evidence>
<accession>A0A0G4BCQ7</accession>
<gene>
    <name evidence="3" type="ORF">VE98_C0001G0380</name>
</gene>
<evidence type="ECO:0000256" key="1">
    <source>
        <dbReference type="SAM" id="MobiDB-lite"/>
    </source>
</evidence>
<name>A0A0G4BCQ7_UNCK3</name>
<reference evidence="3 4" key="1">
    <citation type="journal article" date="2015" name="Nature">
        <title>rRNA introns, odd ribosomes, and small enigmatic genomes across a large radiation of phyla.</title>
        <authorList>
            <person name="Brown C.T."/>
            <person name="Hug L.A."/>
            <person name="Thomas B.C."/>
            <person name="Sharon I."/>
            <person name="Castelle C.J."/>
            <person name="Singh A."/>
            <person name="Wilkins M.J."/>
            <person name="Williams K.H."/>
            <person name="Banfield J.F."/>
        </authorList>
    </citation>
    <scope>NUCLEOTIDE SEQUENCE [LARGE SCALE GENOMIC DNA]</scope>
</reference>
<feature type="transmembrane region" description="Helical" evidence="2">
    <location>
        <begin position="38"/>
        <end position="58"/>
    </location>
</feature>
<dbReference type="STRING" id="1620412.VE98_C0001G0380"/>
<keyword evidence="2" id="KW-0812">Transmembrane</keyword>
<dbReference type="Proteomes" id="UP000035659">
    <property type="component" value="Chromosome"/>
</dbReference>
<evidence type="ECO:0000256" key="2">
    <source>
        <dbReference type="SAM" id="Phobius"/>
    </source>
</evidence>
<dbReference type="AlphaFoldDB" id="A0A0G4BCQ7"/>
<proteinExistence type="predicted"/>
<feature type="region of interest" description="Disordered" evidence="1">
    <location>
        <begin position="89"/>
        <end position="111"/>
    </location>
</feature>
<protein>
    <recommendedName>
        <fullName evidence="5">WxL domain-containing protein</fullName>
    </recommendedName>
</protein>
<keyword evidence="2" id="KW-1133">Transmembrane helix</keyword>
<evidence type="ECO:0008006" key="5">
    <source>
        <dbReference type="Google" id="ProtNLM"/>
    </source>
</evidence>
<dbReference type="KEGG" id="bgw:VE98_C0001G0380"/>
<dbReference type="EMBL" id="CP011216">
    <property type="protein sequence ID" value="AKM84837.1"/>
    <property type="molecule type" value="Genomic_DNA"/>
</dbReference>
<feature type="compositionally biased region" description="Low complexity" evidence="1">
    <location>
        <begin position="90"/>
        <end position="101"/>
    </location>
</feature>
<sequence>MFHQYRLAPEPLQVARHRQGVRNVRWQLRHQAAMHRQMLVLGIALFATGTMLMGIPQFTHADPTADTNMALNVTSGALSLDNAPTQLNFTASSPGTTTTANTDDDGVISNDTRGSQAGWDVTGYILNNFYRASAPSTQMDIITRLRWFANAATIANITGADGEAVQGANANFNYVDEAGNSLTLMSDSGTGENGAGAFNLTNLKFNYDIPPGATPASDYKTTLRLTIA</sequence>